<evidence type="ECO:0000313" key="9">
    <source>
        <dbReference type="Proteomes" id="UP001262410"/>
    </source>
</evidence>
<protein>
    <submittedName>
        <fullName evidence="8">DHA2 family multidrug resistance protein</fullName>
    </submittedName>
</protein>
<keyword evidence="3 6" id="KW-0812">Transmembrane</keyword>
<dbReference type="EMBL" id="JAVDPW010000011">
    <property type="protein sequence ID" value="MDR6293193.1"/>
    <property type="molecule type" value="Genomic_DNA"/>
</dbReference>
<feature type="transmembrane region" description="Helical" evidence="6">
    <location>
        <begin position="212"/>
        <end position="231"/>
    </location>
</feature>
<keyword evidence="9" id="KW-1185">Reference proteome</keyword>
<dbReference type="PANTHER" id="PTHR42718:SF9">
    <property type="entry name" value="MAJOR FACILITATOR SUPERFAMILY MULTIDRUG TRANSPORTER MFSC"/>
    <property type="match status" value="1"/>
</dbReference>
<evidence type="ECO:0000256" key="1">
    <source>
        <dbReference type="ARBA" id="ARBA00004141"/>
    </source>
</evidence>
<keyword evidence="5 6" id="KW-0472">Membrane</keyword>
<dbReference type="PANTHER" id="PTHR42718">
    <property type="entry name" value="MAJOR FACILITATOR SUPERFAMILY MULTIDRUG TRANSPORTER MFSC"/>
    <property type="match status" value="1"/>
</dbReference>
<dbReference type="InterPro" id="IPR036259">
    <property type="entry name" value="MFS_trans_sf"/>
</dbReference>
<feature type="domain" description="Major facilitator superfamily (MFS) profile" evidence="7">
    <location>
        <begin position="25"/>
        <end position="521"/>
    </location>
</feature>
<organism evidence="8 9">
    <name type="scientific">Inquilinus ginsengisoli</name>
    <dbReference type="NCBI Taxonomy" id="363840"/>
    <lineage>
        <taxon>Bacteria</taxon>
        <taxon>Pseudomonadati</taxon>
        <taxon>Pseudomonadota</taxon>
        <taxon>Alphaproteobacteria</taxon>
        <taxon>Rhodospirillales</taxon>
        <taxon>Rhodospirillaceae</taxon>
        <taxon>Inquilinus</taxon>
    </lineage>
</organism>
<name>A0ABU1JX51_9PROT</name>
<feature type="transmembrane region" description="Helical" evidence="6">
    <location>
        <begin position="492"/>
        <end position="516"/>
    </location>
</feature>
<evidence type="ECO:0000256" key="4">
    <source>
        <dbReference type="ARBA" id="ARBA00022989"/>
    </source>
</evidence>
<keyword evidence="2" id="KW-0813">Transport</keyword>
<feature type="transmembrane region" description="Helical" evidence="6">
    <location>
        <begin position="91"/>
        <end position="110"/>
    </location>
</feature>
<dbReference type="Gene3D" id="1.20.1250.20">
    <property type="entry name" value="MFS general substrate transporter like domains"/>
    <property type="match status" value="1"/>
</dbReference>
<reference evidence="8 9" key="1">
    <citation type="submission" date="2023-07" db="EMBL/GenBank/DDBJ databases">
        <title>Sorghum-associated microbial communities from plants grown in Nebraska, USA.</title>
        <authorList>
            <person name="Schachtman D."/>
        </authorList>
    </citation>
    <scope>NUCLEOTIDE SEQUENCE [LARGE SCALE GENOMIC DNA]</scope>
    <source>
        <strain evidence="8 9">584</strain>
    </source>
</reference>
<dbReference type="Proteomes" id="UP001262410">
    <property type="component" value="Unassembled WGS sequence"/>
</dbReference>
<dbReference type="PROSITE" id="PS50850">
    <property type="entry name" value="MFS"/>
    <property type="match status" value="1"/>
</dbReference>
<sequence>MTAAVEAAGARVPAAPAPCLRPVAGVAAVLLGAVISTLNTRVTTFGLADIRGGLGLGFDEGSWLTTAFSASQMVVAPCAAWLSTVLGPRRFLLWASAIFILSSLLLPFMAGYDAVIALQVVRGLAVGTFIPASLGFILRSLAPRWWIWGIAAYAFRFTFSQNVAASLEAWYSETGQWQWIFWQNVVLTSVMVLLILWAVPREGINRDLLRRTDWGAIIFAGLGFGLVYVGLDQGNRLDWLNSGIVVGCLTGGLLLVVAFIVNEATVEHPLIHLPVLAQANVAIPALLICIYGFGSQATAFVLPDYLTRIQGLRALQVGDVLNWIALPQFVIIPLVVLALRRVDARLLLAIGFALIAIGSWMDTGLTHDWANGDFLPSQIVEAVGLAIGITSLVTFAVSNIKPPQAAAIAATIQISRLFGIELGTAFMQTFVRVREQVYSNLIGQHVVSGSDAVDRIVTALSNVFSQRANNIGLETSQGMAQAGRFVQREAYVLAYIDGFWIVAWVLALALLLLLLLRRPPPNPMTPPRNDIPVTPR</sequence>
<dbReference type="InterPro" id="IPR011701">
    <property type="entry name" value="MFS"/>
</dbReference>
<keyword evidence="4 6" id="KW-1133">Transmembrane helix</keyword>
<feature type="transmembrane region" description="Helical" evidence="6">
    <location>
        <begin position="243"/>
        <end position="261"/>
    </location>
</feature>
<feature type="transmembrane region" description="Helical" evidence="6">
    <location>
        <begin position="63"/>
        <end position="84"/>
    </location>
</feature>
<dbReference type="SUPFAM" id="SSF103473">
    <property type="entry name" value="MFS general substrate transporter"/>
    <property type="match status" value="1"/>
</dbReference>
<feature type="transmembrane region" description="Helical" evidence="6">
    <location>
        <begin position="179"/>
        <end position="200"/>
    </location>
</feature>
<evidence type="ECO:0000256" key="5">
    <source>
        <dbReference type="ARBA" id="ARBA00023136"/>
    </source>
</evidence>
<gene>
    <name evidence="8" type="ORF">E9232_005743</name>
</gene>
<proteinExistence type="predicted"/>
<comment type="subcellular location">
    <subcellularLocation>
        <location evidence="1">Membrane</location>
        <topology evidence="1">Multi-pass membrane protein</topology>
    </subcellularLocation>
</comment>
<feature type="transmembrane region" description="Helical" evidence="6">
    <location>
        <begin position="116"/>
        <end position="138"/>
    </location>
</feature>
<evidence type="ECO:0000313" key="8">
    <source>
        <dbReference type="EMBL" id="MDR6293193.1"/>
    </source>
</evidence>
<dbReference type="RefSeq" id="WP_309799946.1">
    <property type="nucleotide sequence ID" value="NZ_JAVDPW010000011.1"/>
</dbReference>
<feature type="transmembrane region" description="Helical" evidence="6">
    <location>
        <begin position="145"/>
        <end position="167"/>
    </location>
</feature>
<comment type="caution">
    <text evidence="8">The sequence shown here is derived from an EMBL/GenBank/DDBJ whole genome shotgun (WGS) entry which is preliminary data.</text>
</comment>
<feature type="transmembrane region" description="Helical" evidence="6">
    <location>
        <begin position="346"/>
        <end position="367"/>
    </location>
</feature>
<evidence type="ECO:0000259" key="7">
    <source>
        <dbReference type="PROSITE" id="PS50850"/>
    </source>
</evidence>
<dbReference type="InterPro" id="IPR020846">
    <property type="entry name" value="MFS_dom"/>
</dbReference>
<dbReference type="Pfam" id="PF07690">
    <property type="entry name" value="MFS_1"/>
    <property type="match status" value="1"/>
</dbReference>
<evidence type="ECO:0000256" key="3">
    <source>
        <dbReference type="ARBA" id="ARBA00022692"/>
    </source>
</evidence>
<evidence type="ECO:0000256" key="2">
    <source>
        <dbReference type="ARBA" id="ARBA00022448"/>
    </source>
</evidence>
<accession>A0ABU1JX51</accession>
<feature type="transmembrane region" description="Helical" evidence="6">
    <location>
        <begin position="320"/>
        <end position="339"/>
    </location>
</feature>
<feature type="transmembrane region" description="Helical" evidence="6">
    <location>
        <begin position="273"/>
        <end position="293"/>
    </location>
</feature>
<evidence type="ECO:0000256" key="6">
    <source>
        <dbReference type="SAM" id="Phobius"/>
    </source>
</evidence>
<feature type="transmembrane region" description="Helical" evidence="6">
    <location>
        <begin position="379"/>
        <end position="397"/>
    </location>
</feature>